<dbReference type="EMBL" id="VSRR010000633">
    <property type="protein sequence ID" value="MPC17931.1"/>
    <property type="molecule type" value="Genomic_DNA"/>
</dbReference>
<sequence>MGVGGGAGVMWGFRRLLPPVWCCRRQATHQETRRGPDCQGHRHQRDLYVMQAGRDPAAEGVAKGVAGGGVVAALTPLLTTAAPQAPRGEVRELFSLSGVSGRAG</sequence>
<protein>
    <submittedName>
        <fullName evidence="1">Uncharacterized protein</fullName>
    </submittedName>
</protein>
<proteinExistence type="predicted"/>
<reference evidence="1 2" key="1">
    <citation type="submission" date="2019-05" db="EMBL/GenBank/DDBJ databases">
        <title>Another draft genome of Portunus trituberculatus and its Hox gene families provides insights of decapod evolution.</title>
        <authorList>
            <person name="Jeong J.-H."/>
            <person name="Song I."/>
            <person name="Kim S."/>
            <person name="Choi T."/>
            <person name="Kim D."/>
            <person name="Ryu S."/>
            <person name="Kim W."/>
        </authorList>
    </citation>
    <scope>NUCLEOTIDE SEQUENCE [LARGE SCALE GENOMIC DNA]</scope>
    <source>
        <tissue evidence="1">Muscle</tissue>
    </source>
</reference>
<dbReference type="AlphaFoldDB" id="A0A5B7D9E1"/>
<evidence type="ECO:0000313" key="2">
    <source>
        <dbReference type="Proteomes" id="UP000324222"/>
    </source>
</evidence>
<accession>A0A5B7D9E1</accession>
<name>A0A5B7D9E1_PORTR</name>
<organism evidence="1 2">
    <name type="scientific">Portunus trituberculatus</name>
    <name type="common">Swimming crab</name>
    <name type="synonym">Neptunus trituberculatus</name>
    <dbReference type="NCBI Taxonomy" id="210409"/>
    <lineage>
        <taxon>Eukaryota</taxon>
        <taxon>Metazoa</taxon>
        <taxon>Ecdysozoa</taxon>
        <taxon>Arthropoda</taxon>
        <taxon>Crustacea</taxon>
        <taxon>Multicrustacea</taxon>
        <taxon>Malacostraca</taxon>
        <taxon>Eumalacostraca</taxon>
        <taxon>Eucarida</taxon>
        <taxon>Decapoda</taxon>
        <taxon>Pleocyemata</taxon>
        <taxon>Brachyura</taxon>
        <taxon>Eubrachyura</taxon>
        <taxon>Portunoidea</taxon>
        <taxon>Portunidae</taxon>
        <taxon>Portuninae</taxon>
        <taxon>Portunus</taxon>
    </lineage>
</organism>
<evidence type="ECO:0000313" key="1">
    <source>
        <dbReference type="EMBL" id="MPC17931.1"/>
    </source>
</evidence>
<dbReference type="Proteomes" id="UP000324222">
    <property type="component" value="Unassembled WGS sequence"/>
</dbReference>
<gene>
    <name evidence="1" type="ORF">E2C01_010801</name>
</gene>
<keyword evidence="2" id="KW-1185">Reference proteome</keyword>
<comment type="caution">
    <text evidence="1">The sequence shown here is derived from an EMBL/GenBank/DDBJ whole genome shotgun (WGS) entry which is preliminary data.</text>
</comment>